<sequence>MKNLKDLMLPGSDGEEHRLDLDFNDLKEHQDKLIQFLYEVADELRDTIDVAARKTSDQFWQVNRTARSTAPEQEQGRFGTRVKRRSRRSLEFHWYINRFWADKSSSLEKKMRIASTHLSRAYKYHHDMRQFKSAPEWEQFAIQIAENRYKHLRQQNEALTQLVNVIGKLERLQAKFMKEIE</sequence>
<name>A0ABT1N9C1_9GAMM</name>
<reference evidence="1 2" key="1">
    <citation type="submission" date="2022-07" db="EMBL/GenBank/DDBJ databases">
        <title>Photobacterium pectinilyticum sp. nov., a marine bacterium isolated from surface seawater of Qingdao offshore.</title>
        <authorList>
            <person name="Wang X."/>
        </authorList>
    </citation>
    <scope>NUCLEOTIDE SEQUENCE [LARGE SCALE GENOMIC DNA]</scope>
    <source>
        <strain evidence="1 2">ZSDE20</strain>
    </source>
</reference>
<comment type="caution">
    <text evidence="1">The sequence shown here is derived from an EMBL/GenBank/DDBJ whole genome shotgun (WGS) entry which is preliminary data.</text>
</comment>
<dbReference type="Proteomes" id="UP001524460">
    <property type="component" value="Unassembled WGS sequence"/>
</dbReference>
<protein>
    <submittedName>
        <fullName evidence="1">Uncharacterized protein</fullName>
    </submittedName>
</protein>
<accession>A0ABT1N9C1</accession>
<dbReference type="EMBL" id="JANEYT010000149">
    <property type="protein sequence ID" value="MCQ1061345.1"/>
    <property type="molecule type" value="Genomic_DNA"/>
</dbReference>
<proteinExistence type="predicted"/>
<gene>
    <name evidence="1" type="ORF">NHN17_25335</name>
</gene>
<evidence type="ECO:0000313" key="1">
    <source>
        <dbReference type="EMBL" id="MCQ1061345.1"/>
    </source>
</evidence>
<dbReference type="Pfam" id="PF19456">
    <property type="entry name" value="MobI"/>
    <property type="match status" value="1"/>
</dbReference>
<organism evidence="1 2">
    <name type="scientific">Photobacterium pectinilyticum</name>
    <dbReference type="NCBI Taxonomy" id="2906793"/>
    <lineage>
        <taxon>Bacteria</taxon>
        <taxon>Pseudomonadati</taxon>
        <taxon>Pseudomonadota</taxon>
        <taxon>Gammaproteobacteria</taxon>
        <taxon>Vibrionales</taxon>
        <taxon>Vibrionaceae</taxon>
        <taxon>Photobacterium</taxon>
    </lineage>
</organism>
<keyword evidence="2" id="KW-1185">Reference proteome</keyword>
<dbReference type="RefSeq" id="WP_255045461.1">
    <property type="nucleotide sequence ID" value="NZ_JANEYT010000149.1"/>
</dbReference>
<evidence type="ECO:0000313" key="2">
    <source>
        <dbReference type="Proteomes" id="UP001524460"/>
    </source>
</evidence>
<dbReference type="InterPro" id="IPR045809">
    <property type="entry name" value="MobI"/>
</dbReference>